<proteinExistence type="predicted"/>
<evidence type="ECO:0000313" key="3">
    <source>
        <dbReference type="EMBL" id="RJG12678.1"/>
    </source>
</evidence>
<dbReference type="Pfam" id="PF08874">
    <property type="entry name" value="DUF1835"/>
    <property type="match status" value="1"/>
</dbReference>
<dbReference type="Proteomes" id="UP000284021">
    <property type="component" value="Unassembled WGS sequence"/>
</dbReference>
<dbReference type="Pfam" id="PF12395">
    <property type="entry name" value="DUF3658"/>
    <property type="match status" value="1"/>
</dbReference>
<feature type="domain" description="DUF1835" evidence="1">
    <location>
        <begin position="3"/>
        <end position="120"/>
    </location>
</feature>
<reference evidence="3 4" key="1">
    <citation type="submission" date="2018-09" db="EMBL/GenBank/DDBJ databases">
        <authorList>
            <person name="Zhu H."/>
        </authorList>
    </citation>
    <scope>NUCLEOTIDE SEQUENCE [LARGE SCALE GENOMIC DNA]</scope>
    <source>
        <strain evidence="3 4">K1S02-6</strain>
    </source>
</reference>
<dbReference type="RefSeq" id="WP_119953004.1">
    <property type="nucleotide sequence ID" value="NZ_QYUR01000002.1"/>
</dbReference>
<accession>A0A418XJL8</accession>
<feature type="domain" description="DUF3658" evidence="2">
    <location>
        <begin position="154"/>
        <end position="246"/>
    </location>
</feature>
<name>A0A418XJL8_9PSED</name>
<evidence type="ECO:0000259" key="2">
    <source>
        <dbReference type="Pfam" id="PF12395"/>
    </source>
</evidence>
<dbReference type="AlphaFoldDB" id="A0A418XJL8"/>
<dbReference type="InterPro" id="IPR014973">
    <property type="entry name" value="DUF1835"/>
</dbReference>
<evidence type="ECO:0000313" key="4">
    <source>
        <dbReference type="Proteomes" id="UP000284021"/>
    </source>
</evidence>
<sequence length="263" mass="29253">MWHLVCGDAAVEGVTFVLGQAPANDSLRVLRDDLAVGPLADIEQPPCTKRAAFWQALWPETVRPVPDFTGTLSEDARWLAGLARQARPVTVWQGDSASEQLLLARVAAALEHADLPLWEVPCGSGDSRFETRRAVSMHEPTALRELYRPLLVVPARRQRLAAQWHAVRQENAAIRRWRDGAFHGEDHAKIDAILLGYCTPEWKPLARVMADVMLRCDGFFPSDFFVYWRARELAGTGRIELSGEADASGYGGLKVRLPDHPSL</sequence>
<dbReference type="InterPro" id="IPR022123">
    <property type="entry name" value="DUF3658"/>
</dbReference>
<gene>
    <name evidence="3" type="ORF">D3879_05185</name>
</gene>
<dbReference type="OrthoDB" id="6999193at2"/>
<protein>
    <submittedName>
        <fullName evidence="3">DUF1835 domain-containing protein</fullName>
    </submittedName>
</protein>
<evidence type="ECO:0000259" key="1">
    <source>
        <dbReference type="Pfam" id="PF08874"/>
    </source>
</evidence>
<keyword evidence="4" id="KW-1185">Reference proteome</keyword>
<dbReference type="EMBL" id="QYUR01000002">
    <property type="protein sequence ID" value="RJG12678.1"/>
    <property type="molecule type" value="Genomic_DNA"/>
</dbReference>
<comment type="caution">
    <text evidence="3">The sequence shown here is derived from an EMBL/GenBank/DDBJ whole genome shotgun (WGS) entry which is preliminary data.</text>
</comment>
<organism evidence="3 4">
    <name type="scientific">Pseudomonas cavernicola</name>
    <dbReference type="NCBI Taxonomy" id="2320866"/>
    <lineage>
        <taxon>Bacteria</taxon>
        <taxon>Pseudomonadati</taxon>
        <taxon>Pseudomonadota</taxon>
        <taxon>Gammaproteobacteria</taxon>
        <taxon>Pseudomonadales</taxon>
        <taxon>Pseudomonadaceae</taxon>
        <taxon>Pseudomonas</taxon>
    </lineage>
</organism>